<keyword evidence="3" id="KW-1185">Reference proteome</keyword>
<gene>
    <name evidence="2" type="ORF">LNP81_17625</name>
</gene>
<accession>A0ABS8MIP8</accession>
<reference evidence="2" key="1">
    <citation type="submission" date="2021-11" db="EMBL/GenBank/DDBJ databases">
        <title>Description of novel Flavobacterium species.</title>
        <authorList>
            <person name="Saticioglu I.B."/>
            <person name="Ay H."/>
            <person name="Altun S."/>
            <person name="Duman M."/>
        </authorList>
    </citation>
    <scope>NUCLEOTIDE SEQUENCE</scope>
    <source>
        <strain evidence="2">F-30</strain>
    </source>
</reference>
<dbReference type="RefSeq" id="WP_230038126.1">
    <property type="nucleotide sequence ID" value="NZ_JAJJMM010000001.1"/>
</dbReference>
<evidence type="ECO:0000313" key="2">
    <source>
        <dbReference type="EMBL" id="MCC9064831.1"/>
    </source>
</evidence>
<evidence type="ECO:0000259" key="1">
    <source>
        <dbReference type="Pfam" id="PF13648"/>
    </source>
</evidence>
<sequence length="128" mass="14286">MLSLFLLILTSCSNSSEIIPDDTSGDIQGVWQLKALYVSGMRQPLSECRLNESLAFEQNSIIVVQTDETSNTSCDISTVEGTFSRSDNTLSITFPKENRKVKIKELTKAKLVIISENNAEMMQYEKAN</sequence>
<dbReference type="InterPro" id="IPR024311">
    <property type="entry name" value="Lipocalin-like"/>
</dbReference>
<dbReference type="Proteomes" id="UP001430679">
    <property type="component" value="Unassembled WGS sequence"/>
</dbReference>
<evidence type="ECO:0000313" key="3">
    <source>
        <dbReference type="Proteomes" id="UP001430679"/>
    </source>
</evidence>
<feature type="domain" description="Lipocalin-like" evidence="1">
    <location>
        <begin position="27"/>
        <end position="113"/>
    </location>
</feature>
<dbReference type="EMBL" id="JAJJMM010000001">
    <property type="protein sequence ID" value="MCC9064831.1"/>
    <property type="molecule type" value="Genomic_DNA"/>
</dbReference>
<proteinExistence type="predicted"/>
<name>A0ABS8MIP8_9FLAO</name>
<organism evidence="2 3">
    <name type="scientific">Flavobacterium piscisymbiosum</name>
    <dbReference type="NCBI Taxonomy" id="2893753"/>
    <lineage>
        <taxon>Bacteria</taxon>
        <taxon>Pseudomonadati</taxon>
        <taxon>Bacteroidota</taxon>
        <taxon>Flavobacteriia</taxon>
        <taxon>Flavobacteriales</taxon>
        <taxon>Flavobacteriaceae</taxon>
        <taxon>Flavobacterium</taxon>
    </lineage>
</organism>
<dbReference type="Pfam" id="PF13648">
    <property type="entry name" value="Lipocalin_4"/>
    <property type="match status" value="1"/>
</dbReference>
<protein>
    <submittedName>
        <fullName evidence="2">Lipocalin family protein</fullName>
    </submittedName>
</protein>
<comment type="caution">
    <text evidence="2">The sequence shown here is derived from an EMBL/GenBank/DDBJ whole genome shotgun (WGS) entry which is preliminary data.</text>
</comment>